<sequence length="81" mass="9048">DSGIGIKGEWVENGKKRAVKREYFCPFSATVAVCPEVCTHLFDAIERGTFEAIGARVKDFHFGKLLPKGDPYCEVILELED</sequence>
<name>X0VAJ5_9ZZZZ</name>
<organism evidence="1">
    <name type="scientific">marine sediment metagenome</name>
    <dbReference type="NCBI Taxonomy" id="412755"/>
    <lineage>
        <taxon>unclassified sequences</taxon>
        <taxon>metagenomes</taxon>
        <taxon>ecological metagenomes</taxon>
    </lineage>
</organism>
<reference evidence="1" key="1">
    <citation type="journal article" date="2014" name="Front. Microbiol.">
        <title>High frequency of phylogenetically diverse reductive dehalogenase-homologous genes in deep subseafloor sedimentary metagenomes.</title>
        <authorList>
            <person name="Kawai M."/>
            <person name="Futagami T."/>
            <person name="Toyoda A."/>
            <person name="Takaki Y."/>
            <person name="Nishi S."/>
            <person name="Hori S."/>
            <person name="Arai W."/>
            <person name="Tsubouchi T."/>
            <person name="Morono Y."/>
            <person name="Uchiyama I."/>
            <person name="Ito T."/>
            <person name="Fujiyama A."/>
            <person name="Inagaki F."/>
            <person name="Takami H."/>
        </authorList>
    </citation>
    <scope>NUCLEOTIDE SEQUENCE</scope>
    <source>
        <strain evidence="1">Expedition CK06-06</strain>
    </source>
</reference>
<comment type="caution">
    <text evidence="1">The sequence shown here is derived from an EMBL/GenBank/DDBJ whole genome shotgun (WGS) entry which is preliminary data.</text>
</comment>
<dbReference type="AlphaFoldDB" id="X0VAJ5"/>
<evidence type="ECO:0000313" key="1">
    <source>
        <dbReference type="EMBL" id="GAF97630.1"/>
    </source>
</evidence>
<protein>
    <recommendedName>
        <fullName evidence="2">L-2-amino-thiazoline-4-carboxylic acid hydrolase</fullName>
    </recommendedName>
</protein>
<evidence type="ECO:0008006" key="2">
    <source>
        <dbReference type="Google" id="ProtNLM"/>
    </source>
</evidence>
<gene>
    <name evidence="1" type="ORF">S01H1_28496</name>
</gene>
<accession>X0VAJ5</accession>
<feature type="non-terminal residue" evidence="1">
    <location>
        <position position="1"/>
    </location>
</feature>
<proteinExistence type="predicted"/>
<dbReference type="EMBL" id="BARS01017422">
    <property type="protein sequence ID" value="GAF97630.1"/>
    <property type="molecule type" value="Genomic_DNA"/>
</dbReference>